<organism evidence="2 3">
    <name type="scientific">Laticauda laticaudata</name>
    <name type="common">Blue-ringed sea krait</name>
    <name type="synonym">Blue-lipped sea krait</name>
    <dbReference type="NCBI Taxonomy" id="8630"/>
    <lineage>
        <taxon>Eukaryota</taxon>
        <taxon>Metazoa</taxon>
        <taxon>Chordata</taxon>
        <taxon>Craniata</taxon>
        <taxon>Vertebrata</taxon>
        <taxon>Euteleostomi</taxon>
        <taxon>Lepidosauria</taxon>
        <taxon>Squamata</taxon>
        <taxon>Bifurcata</taxon>
        <taxon>Unidentata</taxon>
        <taxon>Episquamata</taxon>
        <taxon>Toxicofera</taxon>
        <taxon>Serpentes</taxon>
        <taxon>Colubroidea</taxon>
        <taxon>Elapidae</taxon>
        <taxon>Laticaudinae</taxon>
        <taxon>Laticauda</taxon>
    </lineage>
</organism>
<keyword evidence="1" id="KW-0472">Membrane</keyword>
<feature type="transmembrane region" description="Helical" evidence="1">
    <location>
        <begin position="23"/>
        <end position="44"/>
    </location>
</feature>
<evidence type="ECO:0000313" key="3">
    <source>
        <dbReference type="Proteomes" id="UP000694406"/>
    </source>
</evidence>
<accession>A0A8C5S3P1</accession>
<proteinExistence type="predicted"/>
<reference evidence="2" key="2">
    <citation type="submission" date="2025-09" db="UniProtKB">
        <authorList>
            <consortium name="Ensembl"/>
        </authorList>
    </citation>
    <scope>IDENTIFICATION</scope>
</reference>
<name>A0A8C5S3P1_LATLA</name>
<evidence type="ECO:0000313" key="2">
    <source>
        <dbReference type="Ensembl" id="ENSLLTP00000011607.1"/>
    </source>
</evidence>
<protein>
    <submittedName>
        <fullName evidence="2">Uncharacterized protein</fullName>
    </submittedName>
</protein>
<dbReference type="Proteomes" id="UP000694406">
    <property type="component" value="Unplaced"/>
</dbReference>
<keyword evidence="1" id="KW-1133">Transmembrane helix</keyword>
<keyword evidence="3" id="KW-1185">Reference proteome</keyword>
<keyword evidence="1" id="KW-0812">Transmembrane</keyword>
<dbReference type="Ensembl" id="ENSLLTT00000012067.1">
    <property type="protein sequence ID" value="ENSLLTP00000011607.1"/>
    <property type="gene ID" value="ENSLLTG00000008920.1"/>
</dbReference>
<reference evidence="2" key="1">
    <citation type="submission" date="2025-08" db="UniProtKB">
        <authorList>
            <consortium name="Ensembl"/>
        </authorList>
    </citation>
    <scope>IDENTIFICATION</scope>
</reference>
<evidence type="ECO:0000256" key="1">
    <source>
        <dbReference type="SAM" id="Phobius"/>
    </source>
</evidence>
<sequence>MWQCDETWLTLGFLFSGTPSRDVLLVSVIITISLSVTIVLCGICQWCQRKLTPQSGGERDDEKKGIN</sequence>
<dbReference type="GeneTree" id="ENSGT01060000248781"/>
<dbReference type="AlphaFoldDB" id="A0A8C5S3P1"/>